<dbReference type="Proteomes" id="UP001461163">
    <property type="component" value="Unassembled WGS sequence"/>
</dbReference>
<reference evidence="2 3" key="1">
    <citation type="submission" date="2024-03" db="EMBL/GenBank/DDBJ databases">
        <title>Community enrichment and isolation of bacterial strains for fucoidan degradation.</title>
        <authorList>
            <person name="Sichert A."/>
        </authorList>
    </citation>
    <scope>NUCLEOTIDE SEQUENCE [LARGE SCALE GENOMIC DNA]</scope>
    <source>
        <strain evidence="2 3">AS12</strain>
    </source>
</reference>
<organism evidence="2 3">
    <name type="scientific">Paraglaciecola mesophila</name>
    <dbReference type="NCBI Taxonomy" id="197222"/>
    <lineage>
        <taxon>Bacteria</taxon>
        <taxon>Pseudomonadati</taxon>
        <taxon>Pseudomonadota</taxon>
        <taxon>Gammaproteobacteria</taxon>
        <taxon>Alteromonadales</taxon>
        <taxon>Alteromonadaceae</taxon>
        <taxon>Paraglaciecola</taxon>
    </lineage>
</organism>
<dbReference type="EMBL" id="JBBMQS010000018">
    <property type="protein sequence ID" value="MEM5499770.1"/>
    <property type="molecule type" value="Genomic_DNA"/>
</dbReference>
<feature type="transmembrane region" description="Helical" evidence="1">
    <location>
        <begin position="172"/>
        <end position="191"/>
    </location>
</feature>
<dbReference type="Pfam" id="PF05940">
    <property type="entry name" value="NnrS"/>
    <property type="match status" value="1"/>
</dbReference>
<sequence>MMKTTASKKRASTQSGIHFAQPAEPLGDHATSRGIHHAAVWSLAFRPFFLLGALWAVIALIVWALWFSGHWPHSFVLPPSLWHAHEMIFGFAAMIAAGFLLTAVQTWTGLRSAHGVWLIMLSGLWIVARISGVSSAEPWGLGLFICSHFLWWLGVIGCFSYQVIKARNTSNYILIALLCGLFSLNLVFFALVNEQAYVLASQLLQSAVLLFCVLITVIGGRVIPFFTGRALNRPQVKHPRFDLVLLIFSLLAVALFIIQFFAPVSSLAAIVLILLGVGHLWRLGQWFDRGVWAVSLLWSLHLAYLALAIGLMLVGISLLTSCLPLKDSLHLISISAISAMILSMMSRVSLGHTGRALAVSCGISAAFALLLLAGLLRALASLSEQVLLFWQLSAWLWSAAFILFFVYYWAVLTKARVDGKPG</sequence>
<feature type="transmembrane region" description="Helical" evidence="1">
    <location>
        <begin position="87"/>
        <end position="104"/>
    </location>
</feature>
<proteinExistence type="predicted"/>
<feature type="transmembrane region" description="Helical" evidence="1">
    <location>
        <begin position="203"/>
        <end position="223"/>
    </location>
</feature>
<feature type="transmembrane region" description="Helical" evidence="1">
    <location>
        <begin position="328"/>
        <end position="345"/>
    </location>
</feature>
<keyword evidence="1" id="KW-0472">Membrane</keyword>
<feature type="transmembrane region" description="Helical" evidence="1">
    <location>
        <begin position="116"/>
        <end position="133"/>
    </location>
</feature>
<name>A0ABU9T0W5_9ALTE</name>
<feature type="transmembrane region" description="Helical" evidence="1">
    <location>
        <begin position="48"/>
        <end position="67"/>
    </location>
</feature>
<feature type="transmembrane region" description="Helical" evidence="1">
    <location>
        <begin position="267"/>
        <end position="284"/>
    </location>
</feature>
<protein>
    <submittedName>
        <fullName evidence="2">NnrS family protein</fullName>
    </submittedName>
</protein>
<evidence type="ECO:0000313" key="3">
    <source>
        <dbReference type="Proteomes" id="UP001461163"/>
    </source>
</evidence>
<keyword evidence="1" id="KW-1133">Transmembrane helix</keyword>
<comment type="caution">
    <text evidence="2">The sequence shown here is derived from an EMBL/GenBank/DDBJ whole genome shotgun (WGS) entry which is preliminary data.</text>
</comment>
<accession>A0ABU9T0W5</accession>
<evidence type="ECO:0000313" key="2">
    <source>
        <dbReference type="EMBL" id="MEM5499770.1"/>
    </source>
</evidence>
<keyword evidence="3" id="KW-1185">Reference proteome</keyword>
<feature type="transmembrane region" description="Helical" evidence="1">
    <location>
        <begin position="357"/>
        <end position="376"/>
    </location>
</feature>
<feature type="transmembrane region" description="Helical" evidence="1">
    <location>
        <begin position="388"/>
        <end position="410"/>
    </location>
</feature>
<keyword evidence="1" id="KW-0812">Transmembrane</keyword>
<evidence type="ECO:0000256" key="1">
    <source>
        <dbReference type="SAM" id="Phobius"/>
    </source>
</evidence>
<feature type="transmembrane region" description="Helical" evidence="1">
    <location>
        <begin position="139"/>
        <end position="160"/>
    </location>
</feature>
<dbReference type="InterPro" id="IPR010266">
    <property type="entry name" value="NnrS"/>
</dbReference>
<feature type="transmembrane region" description="Helical" evidence="1">
    <location>
        <begin position="243"/>
        <end position="261"/>
    </location>
</feature>
<gene>
    <name evidence="2" type="ORF">WNY77_20335</name>
</gene>
<dbReference type="RefSeq" id="WP_342882782.1">
    <property type="nucleotide sequence ID" value="NZ_JBBMQS010000018.1"/>
</dbReference>
<feature type="transmembrane region" description="Helical" evidence="1">
    <location>
        <begin position="296"/>
        <end position="316"/>
    </location>
</feature>